<comment type="function">
    <text evidence="1">Required for the transposition of the insertion element.</text>
</comment>
<comment type="similarity">
    <text evidence="2">Belongs to the transposase mutator family.</text>
</comment>
<dbReference type="GO" id="GO:0006313">
    <property type="term" value="P:DNA transposition"/>
    <property type="evidence" value="ECO:0007669"/>
    <property type="project" value="InterPro"/>
</dbReference>
<evidence type="ECO:0000313" key="7">
    <source>
        <dbReference type="Proteomes" id="UP001409585"/>
    </source>
</evidence>
<name>A0AAV3U7C6_9ALTE</name>
<organism evidence="6 7">
    <name type="scientific">Halioxenophilus aromaticivorans</name>
    <dbReference type="NCBI Taxonomy" id="1306992"/>
    <lineage>
        <taxon>Bacteria</taxon>
        <taxon>Pseudomonadati</taxon>
        <taxon>Pseudomonadota</taxon>
        <taxon>Gammaproteobacteria</taxon>
        <taxon>Alteromonadales</taxon>
        <taxon>Alteromonadaceae</taxon>
        <taxon>Halioxenophilus</taxon>
    </lineage>
</organism>
<evidence type="ECO:0000313" key="6">
    <source>
        <dbReference type="EMBL" id="GAA4954958.1"/>
    </source>
</evidence>
<keyword evidence="4" id="KW-0238">DNA-binding</keyword>
<evidence type="ECO:0000256" key="1">
    <source>
        <dbReference type="ARBA" id="ARBA00002190"/>
    </source>
</evidence>
<sequence>MVIIGVTEYGHKELVAVEDGHRGSEASWRELLTGLRERGLDYASKLAVGDRALVSLSGEDP</sequence>
<evidence type="ECO:0000256" key="4">
    <source>
        <dbReference type="ARBA" id="ARBA00023125"/>
    </source>
</evidence>
<dbReference type="InterPro" id="IPR001207">
    <property type="entry name" value="Transposase_mutator"/>
</dbReference>
<proteinExistence type="inferred from homology"/>
<keyword evidence="5" id="KW-0233">DNA recombination</keyword>
<dbReference type="Pfam" id="PF00872">
    <property type="entry name" value="Transposase_mut"/>
    <property type="match status" value="1"/>
</dbReference>
<dbReference type="AlphaFoldDB" id="A0AAV3U7C6"/>
<evidence type="ECO:0000256" key="2">
    <source>
        <dbReference type="ARBA" id="ARBA00010961"/>
    </source>
</evidence>
<dbReference type="Proteomes" id="UP001409585">
    <property type="component" value="Unassembled WGS sequence"/>
</dbReference>
<keyword evidence="3" id="KW-0815">Transposition</keyword>
<keyword evidence="7" id="KW-1185">Reference proteome</keyword>
<dbReference type="GO" id="GO:0003677">
    <property type="term" value="F:DNA binding"/>
    <property type="evidence" value="ECO:0007669"/>
    <property type="project" value="UniProtKB-KW"/>
</dbReference>
<dbReference type="GO" id="GO:0004803">
    <property type="term" value="F:transposase activity"/>
    <property type="evidence" value="ECO:0007669"/>
    <property type="project" value="InterPro"/>
</dbReference>
<reference evidence="7" key="1">
    <citation type="journal article" date="2019" name="Int. J. Syst. Evol. Microbiol.">
        <title>The Global Catalogue of Microorganisms (GCM) 10K type strain sequencing project: providing services to taxonomists for standard genome sequencing and annotation.</title>
        <authorList>
            <consortium name="The Broad Institute Genomics Platform"/>
            <consortium name="The Broad Institute Genome Sequencing Center for Infectious Disease"/>
            <person name="Wu L."/>
            <person name="Ma J."/>
        </authorList>
    </citation>
    <scope>NUCLEOTIDE SEQUENCE [LARGE SCALE GENOMIC DNA]</scope>
    <source>
        <strain evidence="7">JCM 19134</strain>
    </source>
</reference>
<comment type="caution">
    <text evidence="6">The sequence shown here is derived from an EMBL/GenBank/DDBJ whole genome shotgun (WGS) entry which is preliminary data.</text>
</comment>
<protein>
    <submittedName>
        <fullName evidence="6">Uncharacterized protein</fullName>
    </submittedName>
</protein>
<evidence type="ECO:0000256" key="3">
    <source>
        <dbReference type="ARBA" id="ARBA00022578"/>
    </source>
</evidence>
<accession>A0AAV3U7C6</accession>
<dbReference type="EMBL" id="BAABLX010000066">
    <property type="protein sequence ID" value="GAA4954958.1"/>
    <property type="molecule type" value="Genomic_DNA"/>
</dbReference>
<gene>
    <name evidence="6" type="ORF">GCM10025791_38920</name>
</gene>
<evidence type="ECO:0000256" key="5">
    <source>
        <dbReference type="ARBA" id="ARBA00023172"/>
    </source>
</evidence>